<keyword evidence="7 8" id="KW-0472">Membrane</keyword>
<keyword evidence="3" id="KW-0813">Transport</keyword>
<gene>
    <name evidence="10" type="ORF">HNQ39_004290</name>
</gene>
<dbReference type="PANTHER" id="PTHR30413:SF8">
    <property type="entry name" value="TRANSPORT PERMEASE PROTEIN"/>
    <property type="match status" value="1"/>
</dbReference>
<comment type="caution">
    <text evidence="10">The sequence shown here is derived from an EMBL/GenBank/DDBJ whole genome shotgun (WGS) entry which is preliminary data.</text>
</comment>
<dbReference type="RefSeq" id="WP_184201566.1">
    <property type="nucleotide sequence ID" value="NZ_JACHGW010000004.1"/>
</dbReference>
<keyword evidence="11" id="KW-1185">Reference proteome</keyword>
<name>A0A7W9SV21_ARMRO</name>
<comment type="similarity">
    <text evidence="2">Belongs to the ABC-2 integral membrane protein family.</text>
</comment>
<dbReference type="GO" id="GO:0015920">
    <property type="term" value="P:lipopolysaccharide transport"/>
    <property type="evidence" value="ECO:0007669"/>
    <property type="project" value="TreeGrafter"/>
</dbReference>
<dbReference type="InterPro" id="IPR013525">
    <property type="entry name" value="ABC2_TM"/>
</dbReference>
<keyword evidence="5 8" id="KW-0812">Transmembrane</keyword>
<keyword evidence="4" id="KW-1003">Cell membrane</keyword>
<reference evidence="10 11" key="1">
    <citation type="submission" date="2020-08" db="EMBL/GenBank/DDBJ databases">
        <title>Genomic Encyclopedia of Type Strains, Phase IV (KMG-IV): sequencing the most valuable type-strain genomes for metagenomic binning, comparative biology and taxonomic classification.</title>
        <authorList>
            <person name="Goeker M."/>
        </authorList>
    </citation>
    <scope>NUCLEOTIDE SEQUENCE [LARGE SCALE GENOMIC DNA]</scope>
    <source>
        <strain evidence="10 11">DSM 23562</strain>
    </source>
</reference>
<feature type="transmembrane region" description="Helical" evidence="8">
    <location>
        <begin position="216"/>
        <end position="236"/>
    </location>
</feature>
<accession>A0A7W9SV21</accession>
<feature type="transmembrane region" description="Helical" evidence="8">
    <location>
        <begin position="185"/>
        <end position="204"/>
    </location>
</feature>
<evidence type="ECO:0000313" key="11">
    <source>
        <dbReference type="Proteomes" id="UP000520814"/>
    </source>
</evidence>
<evidence type="ECO:0000256" key="6">
    <source>
        <dbReference type="ARBA" id="ARBA00022989"/>
    </source>
</evidence>
<dbReference type="PANTHER" id="PTHR30413">
    <property type="entry name" value="INNER MEMBRANE TRANSPORT PERMEASE"/>
    <property type="match status" value="1"/>
</dbReference>
<dbReference type="GO" id="GO:0005886">
    <property type="term" value="C:plasma membrane"/>
    <property type="evidence" value="ECO:0007669"/>
    <property type="project" value="UniProtKB-SubCell"/>
</dbReference>
<feature type="transmembrane region" description="Helical" evidence="8">
    <location>
        <begin position="65"/>
        <end position="84"/>
    </location>
</feature>
<evidence type="ECO:0000313" key="10">
    <source>
        <dbReference type="EMBL" id="MBB6052469.1"/>
    </source>
</evidence>
<evidence type="ECO:0000256" key="2">
    <source>
        <dbReference type="ARBA" id="ARBA00007783"/>
    </source>
</evidence>
<comment type="subcellular location">
    <subcellularLocation>
        <location evidence="1">Cell inner membrane</location>
        <topology evidence="1">Multi-pass membrane protein</topology>
    </subcellularLocation>
</comment>
<protein>
    <submittedName>
        <fullName evidence="10">ABC-type polysaccharide/polyol phosphate export permease</fullName>
    </submittedName>
</protein>
<feature type="transmembrane region" description="Helical" evidence="8">
    <location>
        <begin position="36"/>
        <end position="58"/>
    </location>
</feature>
<dbReference type="Pfam" id="PF01061">
    <property type="entry name" value="ABC2_membrane"/>
    <property type="match status" value="1"/>
</dbReference>
<sequence>MSLFQEAREAWRYRELFHNLVQRELDVRYKNSKLGIAWSLANPIVRALILWAVFYFVFNSKVDNYAAYVLAAFFPWTYFLTGVLDAGDAVSKQLGLVRKVYFPRELLPLATTVANLRHFLLSLGVVLFPLLAFLYIRDSLTHHSLTLPPRELLLLPLLVVMQTLLIGGIALFLSALNVFFEDVKFLTAVALDLLFYAVPIMYFLEQVRFSEKVPSFVYTLYLLNPMTVILTSYRAFLLPIPPKAEVPGIKDPIYINLGVPWPYFWLAFVVCVATFIGGYAFFNSRKWRFVEQL</sequence>
<feature type="domain" description="ABC-2 type transporter transmembrane" evidence="9">
    <location>
        <begin position="17"/>
        <end position="235"/>
    </location>
</feature>
<feature type="transmembrane region" description="Helical" evidence="8">
    <location>
        <begin position="116"/>
        <end position="136"/>
    </location>
</feature>
<dbReference type="EMBL" id="JACHGW010000004">
    <property type="protein sequence ID" value="MBB6052469.1"/>
    <property type="molecule type" value="Genomic_DNA"/>
</dbReference>
<dbReference type="AlphaFoldDB" id="A0A7W9SV21"/>
<dbReference type="GO" id="GO:0140359">
    <property type="term" value="F:ABC-type transporter activity"/>
    <property type="evidence" value="ECO:0007669"/>
    <property type="project" value="InterPro"/>
</dbReference>
<evidence type="ECO:0000259" key="9">
    <source>
        <dbReference type="Pfam" id="PF01061"/>
    </source>
</evidence>
<evidence type="ECO:0000256" key="8">
    <source>
        <dbReference type="SAM" id="Phobius"/>
    </source>
</evidence>
<dbReference type="Proteomes" id="UP000520814">
    <property type="component" value="Unassembled WGS sequence"/>
</dbReference>
<evidence type="ECO:0000256" key="3">
    <source>
        <dbReference type="ARBA" id="ARBA00022448"/>
    </source>
</evidence>
<evidence type="ECO:0000256" key="5">
    <source>
        <dbReference type="ARBA" id="ARBA00022692"/>
    </source>
</evidence>
<feature type="transmembrane region" description="Helical" evidence="8">
    <location>
        <begin position="157"/>
        <end position="179"/>
    </location>
</feature>
<evidence type="ECO:0000256" key="4">
    <source>
        <dbReference type="ARBA" id="ARBA00022475"/>
    </source>
</evidence>
<evidence type="ECO:0000256" key="7">
    <source>
        <dbReference type="ARBA" id="ARBA00023136"/>
    </source>
</evidence>
<feature type="transmembrane region" description="Helical" evidence="8">
    <location>
        <begin position="263"/>
        <end position="282"/>
    </location>
</feature>
<evidence type="ECO:0000256" key="1">
    <source>
        <dbReference type="ARBA" id="ARBA00004429"/>
    </source>
</evidence>
<organism evidence="10 11">
    <name type="scientific">Armatimonas rosea</name>
    <dbReference type="NCBI Taxonomy" id="685828"/>
    <lineage>
        <taxon>Bacteria</taxon>
        <taxon>Bacillati</taxon>
        <taxon>Armatimonadota</taxon>
        <taxon>Armatimonadia</taxon>
        <taxon>Armatimonadales</taxon>
        <taxon>Armatimonadaceae</taxon>
        <taxon>Armatimonas</taxon>
    </lineage>
</organism>
<proteinExistence type="inferred from homology"/>
<keyword evidence="6 8" id="KW-1133">Transmembrane helix</keyword>